<evidence type="ECO:0000313" key="22">
    <source>
        <dbReference type="EMBL" id="KAK0575486.1"/>
    </source>
</evidence>
<evidence type="ECO:0000259" key="21">
    <source>
        <dbReference type="PROSITE" id="PS50011"/>
    </source>
</evidence>
<keyword evidence="4" id="KW-0597">Phosphoprotein</keyword>
<dbReference type="InterPro" id="IPR025875">
    <property type="entry name" value="Leu-rich_rpt_4"/>
</dbReference>
<evidence type="ECO:0000256" key="10">
    <source>
        <dbReference type="ARBA" id="ARBA00022741"/>
    </source>
</evidence>
<dbReference type="EMBL" id="JAUESC010000386">
    <property type="protein sequence ID" value="KAK0575486.1"/>
    <property type="molecule type" value="Genomic_DNA"/>
</dbReference>
<dbReference type="InterPro" id="IPR003591">
    <property type="entry name" value="Leu-rich_rpt_typical-subtyp"/>
</dbReference>
<evidence type="ECO:0000256" key="20">
    <source>
        <dbReference type="SAM" id="Phobius"/>
    </source>
</evidence>
<dbReference type="EC" id="2.7.11.1" evidence="2"/>
<keyword evidence="15" id="KW-0675">Receptor</keyword>
<dbReference type="InterPro" id="IPR008266">
    <property type="entry name" value="Tyr_kinase_AS"/>
</dbReference>
<evidence type="ECO:0000256" key="1">
    <source>
        <dbReference type="ARBA" id="ARBA00004479"/>
    </source>
</evidence>
<comment type="caution">
    <text evidence="22">The sequence shown here is derived from an EMBL/GenBank/DDBJ whole genome shotgun (WGS) entry which is preliminary data.</text>
</comment>
<dbReference type="Gene3D" id="3.30.200.20">
    <property type="entry name" value="Phosphorylase Kinase, domain 1"/>
    <property type="match status" value="1"/>
</dbReference>
<evidence type="ECO:0000256" key="14">
    <source>
        <dbReference type="ARBA" id="ARBA00023136"/>
    </source>
</evidence>
<dbReference type="InterPro" id="IPR000719">
    <property type="entry name" value="Prot_kinase_dom"/>
</dbReference>
<keyword evidence="13 20" id="KW-1133">Transmembrane helix</keyword>
<evidence type="ECO:0000256" key="7">
    <source>
        <dbReference type="ARBA" id="ARBA00022692"/>
    </source>
</evidence>
<comment type="subcellular location">
    <subcellularLocation>
        <location evidence="1">Membrane</location>
        <topology evidence="1">Single-pass type I membrane protein</topology>
    </subcellularLocation>
</comment>
<dbReference type="FunFam" id="3.30.200.20:FF:000309">
    <property type="entry name" value="Leucine-rich repeat receptor protein kinase MSP1"/>
    <property type="match status" value="1"/>
</dbReference>
<evidence type="ECO:0000256" key="17">
    <source>
        <dbReference type="ARBA" id="ARBA00047899"/>
    </source>
</evidence>
<accession>A0AA39VCW1</accession>
<keyword evidence="6" id="KW-0808">Transferase</keyword>
<dbReference type="Gene3D" id="3.80.10.10">
    <property type="entry name" value="Ribonuclease Inhibitor"/>
    <property type="match status" value="1"/>
</dbReference>
<feature type="transmembrane region" description="Helical" evidence="20">
    <location>
        <begin position="395"/>
        <end position="416"/>
    </location>
</feature>
<reference evidence="22" key="1">
    <citation type="journal article" date="2022" name="Plant J.">
        <title>Strategies of tolerance reflected in two North American maple genomes.</title>
        <authorList>
            <person name="McEvoy S.L."/>
            <person name="Sezen U.U."/>
            <person name="Trouern-Trend A."/>
            <person name="McMahon S.M."/>
            <person name="Schaberg P.G."/>
            <person name="Yang J."/>
            <person name="Wegrzyn J.L."/>
            <person name="Swenson N.G."/>
        </authorList>
    </citation>
    <scope>NUCLEOTIDE SEQUENCE</scope>
    <source>
        <strain evidence="22">NS2018</strain>
    </source>
</reference>
<feature type="binding site" evidence="19">
    <location>
        <position position="486"/>
    </location>
    <ligand>
        <name>ATP</name>
        <dbReference type="ChEBI" id="CHEBI:30616"/>
    </ligand>
</feature>
<keyword evidence="10 19" id="KW-0547">Nucleotide-binding</keyword>
<evidence type="ECO:0000313" key="23">
    <source>
        <dbReference type="Proteomes" id="UP001168877"/>
    </source>
</evidence>
<evidence type="ECO:0000256" key="3">
    <source>
        <dbReference type="ARBA" id="ARBA00022527"/>
    </source>
</evidence>
<dbReference type="InterPro" id="IPR032675">
    <property type="entry name" value="LRR_dom_sf"/>
</dbReference>
<dbReference type="InterPro" id="IPR051420">
    <property type="entry name" value="Ser_Thr_Kinases_DiverseReg"/>
</dbReference>
<organism evidence="22 23">
    <name type="scientific">Acer saccharum</name>
    <name type="common">Sugar maple</name>
    <dbReference type="NCBI Taxonomy" id="4024"/>
    <lineage>
        <taxon>Eukaryota</taxon>
        <taxon>Viridiplantae</taxon>
        <taxon>Streptophyta</taxon>
        <taxon>Embryophyta</taxon>
        <taxon>Tracheophyta</taxon>
        <taxon>Spermatophyta</taxon>
        <taxon>Magnoliopsida</taxon>
        <taxon>eudicotyledons</taxon>
        <taxon>Gunneridae</taxon>
        <taxon>Pentapetalae</taxon>
        <taxon>rosids</taxon>
        <taxon>malvids</taxon>
        <taxon>Sapindales</taxon>
        <taxon>Sapindaceae</taxon>
        <taxon>Hippocastanoideae</taxon>
        <taxon>Acereae</taxon>
        <taxon>Acer</taxon>
    </lineage>
</organism>
<dbReference type="PROSITE" id="PS51450">
    <property type="entry name" value="LRR"/>
    <property type="match status" value="2"/>
</dbReference>
<keyword evidence="8" id="KW-0732">Signal</keyword>
<dbReference type="PROSITE" id="PS50011">
    <property type="entry name" value="PROTEIN_KINASE_DOM"/>
    <property type="match status" value="1"/>
</dbReference>
<keyword evidence="9" id="KW-0677">Repeat</keyword>
<evidence type="ECO:0000256" key="11">
    <source>
        <dbReference type="ARBA" id="ARBA00022777"/>
    </source>
</evidence>
<evidence type="ECO:0000256" key="8">
    <source>
        <dbReference type="ARBA" id="ARBA00022729"/>
    </source>
</evidence>
<proteinExistence type="predicted"/>
<dbReference type="SMART" id="SM00369">
    <property type="entry name" value="LRR_TYP"/>
    <property type="match status" value="7"/>
</dbReference>
<keyword evidence="11" id="KW-0418">Kinase</keyword>
<keyword evidence="12 19" id="KW-0067">ATP-binding</keyword>
<keyword evidence="7 20" id="KW-0812">Transmembrane</keyword>
<evidence type="ECO:0000256" key="19">
    <source>
        <dbReference type="PROSITE-ProRule" id="PRU10141"/>
    </source>
</evidence>
<reference evidence="22" key="2">
    <citation type="submission" date="2023-06" db="EMBL/GenBank/DDBJ databases">
        <authorList>
            <person name="Swenson N.G."/>
            <person name="Wegrzyn J.L."/>
            <person name="Mcevoy S.L."/>
        </authorList>
    </citation>
    <scope>NUCLEOTIDE SEQUENCE</scope>
    <source>
        <strain evidence="22">NS2018</strain>
        <tissue evidence="22">Leaf</tissue>
    </source>
</reference>
<dbReference type="InterPro" id="IPR017441">
    <property type="entry name" value="Protein_kinase_ATP_BS"/>
</dbReference>
<dbReference type="Pfam" id="PF13855">
    <property type="entry name" value="LRR_8"/>
    <property type="match status" value="2"/>
</dbReference>
<dbReference type="SUPFAM" id="SSF52047">
    <property type="entry name" value="RNI-like"/>
    <property type="match status" value="1"/>
</dbReference>
<dbReference type="Pfam" id="PF12799">
    <property type="entry name" value="LRR_4"/>
    <property type="match status" value="1"/>
</dbReference>
<comment type="catalytic activity">
    <reaction evidence="17">
        <text>L-threonyl-[protein] + ATP = O-phospho-L-threonyl-[protein] + ADP + H(+)</text>
        <dbReference type="Rhea" id="RHEA:46608"/>
        <dbReference type="Rhea" id="RHEA-COMP:11060"/>
        <dbReference type="Rhea" id="RHEA-COMP:11605"/>
        <dbReference type="ChEBI" id="CHEBI:15378"/>
        <dbReference type="ChEBI" id="CHEBI:30013"/>
        <dbReference type="ChEBI" id="CHEBI:30616"/>
        <dbReference type="ChEBI" id="CHEBI:61977"/>
        <dbReference type="ChEBI" id="CHEBI:456216"/>
        <dbReference type="EC" id="2.7.11.1"/>
    </reaction>
</comment>
<protein>
    <recommendedName>
        <fullName evidence="2">non-specific serine/threonine protein kinase</fullName>
        <ecNumber evidence="2">2.7.11.1</ecNumber>
    </recommendedName>
</protein>
<evidence type="ECO:0000256" key="9">
    <source>
        <dbReference type="ARBA" id="ARBA00022737"/>
    </source>
</evidence>
<dbReference type="InterPro" id="IPR011009">
    <property type="entry name" value="Kinase-like_dom_sf"/>
</dbReference>
<gene>
    <name evidence="22" type="ORF">LWI29_001348</name>
</gene>
<dbReference type="FunFam" id="1.10.510.10:FF:000445">
    <property type="entry name" value="MDIS1-interacting receptor like kinase 2"/>
    <property type="match status" value="1"/>
</dbReference>
<dbReference type="AlphaFoldDB" id="A0AA39VCW1"/>
<sequence length="730" mass="81738">MLYLHHNNLPGSIPKEIGKLMSLTKLALSENHFTGSIPPSVGSLSNLQYLYLNDNNFFGSFPPIFENFTKLIDLFLHENKFIGYLPHDICRSGSLQNLTVRHNHFSGPIPTSLKNCTSLVRVRLDGNQFTGNIFEDFVIYSKLNFIDISHNRFYGQISSNWGKCPQLRDLRMTGNDISGTIPPEIVNATNLGSIDLSFNHLVGEIPKEIRRLTSLIKLSLNGNKLCGSVPRELGFLTDLEYLDLSANRLSSSIPENLDNLSKLHYLNLSCNRLSQEIPIQLEKLNQLSELDLSHNLLGGEIPSEICNLKSLEMLNLSHNNLSGLIPRNFEDMHSLSSVDISYNELHGPIPDNKAFQDASIEELQGNEGLCGNVSELQHCNVLVSHKHGITKARKIMFLLFGTLALSIGLIGIFIAFRRRKRDSHEEPNNANNQEKFSILTFDGRIMHEDITRATMNFDANYCIGNGGFGSVYKAELPSGDVVAVKKLHSLHASGSGTTTYPKEFASEIRVLSQIRHQYIVKFYGFCSHARYLYLVYEYIERGSLATILSNEGAAAELNWSKRVNVIRGVVDALSYMHHDCYPPIVHRDISSKNVFLDLEYEAYVSDFGIAKVLKVDSSNLTELAGTYGYVAPEFAYTMKVTEKCDVYSFGVLALEVIKGNHPKDFLFSLSTSFVGNMNIALNDVLDGRIPPPSLEIENKLKSIMQVAFLCLDVNPRSRPTMQIVSQLLCN</sequence>
<evidence type="ECO:0000256" key="6">
    <source>
        <dbReference type="ARBA" id="ARBA00022679"/>
    </source>
</evidence>
<evidence type="ECO:0000256" key="2">
    <source>
        <dbReference type="ARBA" id="ARBA00012513"/>
    </source>
</evidence>
<keyword evidence="16" id="KW-0325">Glycoprotein</keyword>
<dbReference type="PANTHER" id="PTHR48005:SF95">
    <property type="entry name" value="PROTEIN KINASE DOMAIN-CONTAINING PROTEIN"/>
    <property type="match status" value="1"/>
</dbReference>
<keyword evidence="5" id="KW-0433">Leucine-rich repeat</keyword>
<dbReference type="Proteomes" id="UP001168877">
    <property type="component" value="Unassembled WGS sequence"/>
</dbReference>
<dbReference type="InterPro" id="IPR001611">
    <property type="entry name" value="Leu-rich_rpt"/>
</dbReference>
<dbReference type="PROSITE" id="PS00107">
    <property type="entry name" value="PROTEIN_KINASE_ATP"/>
    <property type="match status" value="1"/>
</dbReference>
<evidence type="ECO:0000256" key="18">
    <source>
        <dbReference type="ARBA" id="ARBA00048679"/>
    </source>
</evidence>
<evidence type="ECO:0000256" key="12">
    <source>
        <dbReference type="ARBA" id="ARBA00022840"/>
    </source>
</evidence>
<evidence type="ECO:0000256" key="13">
    <source>
        <dbReference type="ARBA" id="ARBA00022989"/>
    </source>
</evidence>
<name>A0AA39VCW1_ACESA</name>
<evidence type="ECO:0000256" key="16">
    <source>
        <dbReference type="ARBA" id="ARBA00023180"/>
    </source>
</evidence>
<evidence type="ECO:0000256" key="5">
    <source>
        <dbReference type="ARBA" id="ARBA00022614"/>
    </source>
</evidence>
<dbReference type="Gene3D" id="1.10.510.10">
    <property type="entry name" value="Transferase(Phosphotransferase) domain 1"/>
    <property type="match status" value="1"/>
</dbReference>
<dbReference type="Pfam" id="PF00069">
    <property type="entry name" value="Pkinase"/>
    <property type="match status" value="1"/>
</dbReference>
<dbReference type="SUPFAM" id="SSF56112">
    <property type="entry name" value="Protein kinase-like (PK-like)"/>
    <property type="match status" value="1"/>
</dbReference>
<dbReference type="PROSITE" id="PS00109">
    <property type="entry name" value="PROTEIN_KINASE_TYR"/>
    <property type="match status" value="1"/>
</dbReference>
<dbReference type="FunFam" id="3.80.10.10:FF:000177">
    <property type="entry name" value="Leucine-rich repeat receptor-like serine/threonine-protein kinase At1g17230"/>
    <property type="match status" value="1"/>
</dbReference>
<dbReference type="GO" id="GO:0005524">
    <property type="term" value="F:ATP binding"/>
    <property type="evidence" value="ECO:0007669"/>
    <property type="project" value="UniProtKB-UniRule"/>
</dbReference>
<dbReference type="PANTHER" id="PTHR48005">
    <property type="entry name" value="LEUCINE RICH REPEAT KINASE 2"/>
    <property type="match status" value="1"/>
</dbReference>
<dbReference type="Pfam" id="PF00560">
    <property type="entry name" value="LRR_1"/>
    <property type="match status" value="2"/>
</dbReference>
<feature type="domain" description="Protein kinase" evidence="21">
    <location>
        <begin position="457"/>
        <end position="730"/>
    </location>
</feature>
<evidence type="ECO:0000256" key="4">
    <source>
        <dbReference type="ARBA" id="ARBA00022553"/>
    </source>
</evidence>
<keyword evidence="3" id="KW-0723">Serine/threonine-protein kinase</keyword>
<comment type="catalytic activity">
    <reaction evidence="18">
        <text>L-seryl-[protein] + ATP = O-phospho-L-seryl-[protein] + ADP + H(+)</text>
        <dbReference type="Rhea" id="RHEA:17989"/>
        <dbReference type="Rhea" id="RHEA-COMP:9863"/>
        <dbReference type="Rhea" id="RHEA-COMP:11604"/>
        <dbReference type="ChEBI" id="CHEBI:15378"/>
        <dbReference type="ChEBI" id="CHEBI:29999"/>
        <dbReference type="ChEBI" id="CHEBI:30616"/>
        <dbReference type="ChEBI" id="CHEBI:83421"/>
        <dbReference type="ChEBI" id="CHEBI:456216"/>
        <dbReference type="EC" id="2.7.11.1"/>
    </reaction>
</comment>
<dbReference type="GO" id="GO:0004674">
    <property type="term" value="F:protein serine/threonine kinase activity"/>
    <property type="evidence" value="ECO:0007669"/>
    <property type="project" value="UniProtKB-KW"/>
</dbReference>
<evidence type="ECO:0000256" key="15">
    <source>
        <dbReference type="ARBA" id="ARBA00023170"/>
    </source>
</evidence>
<dbReference type="SMART" id="SM00365">
    <property type="entry name" value="LRR_SD22"/>
    <property type="match status" value="3"/>
</dbReference>
<dbReference type="GO" id="GO:0016020">
    <property type="term" value="C:membrane"/>
    <property type="evidence" value="ECO:0007669"/>
    <property type="project" value="UniProtKB-SubCell"/>
</dbReference>
<dbReference type="PRINTS" id="PR00019">
    <property type="entry name" value="LEURICHRPT"/>
</dbReference>
<keyword evidence="14 20" id="KW-0472">Membrane</keyword>
<keyword evidence="23" id="KW-1185">Reference proteome</keyword>